<dbReference type="Proteomes" id="UP000236731">
    <property type="component" value="Unassembled WGS sequence"/>
</dbReference>
<gene>
    <name evidence="1" type="ORF">SAMN05421877_103210</name>
</gene>
<name>A0A1H5VR44_9SPHI</name>
<sequence>MRFFLGIRIKLGIKKAALWAAIEYFMDSYLFGNAFGGCRILEAKN</sequence>
<protein>
    <submittedName>
        <fullName evidence="1">Uncharacterized protein</fullName>
    </submittedName>
</protein>
<keyword evidence="2" id="KW-1185">Reference proteome</keyword>
<evidence type="ECO:0000313" key="1">
    <source>
        <dbReference type="EMBL" id="SEF89805.1"/>
    </source>
</evidence>
<dbReference type="AlphaFoldDB" id="A0A1H5VR44"/>
<accession>A0A1H5VR44</accession>
<reference evidence="2" key="1">
    <citation type="submission" date="2016-10" db="EMBL/GenBank/DDBJ databases">
        <authorList>
            <person name="Varghese N."/>
            <person name="Submissions S."/>
        </authorList>
    </citation>
    <scope>NUCLEOTIDE SEQUENCE [LARGE SCALE GENOMIC DNA]</scope>
    <source>
        <strain evidence="2">DSM 22361</strain>
    </source>
</reference>
<evidence type="ECO:0000313" key="2">
    <source>
        <dbReference type="Proteomes" id="UP000236731"/>
    </source>
</evidence>
<organism evidence="1 2">
    <name type="scientific">Sphingobacterium lactis</name>
    <dbReference type="NCBI Taxonomy" id="797291"/>
    <lineage>
        <taxon>Bacteria</taxon>
        <taxon>Pseudomonadati</taxon>
        <taxon>Bacteroidota</taxon>
        <taxon>Sphingobacteriia</taxon>
        <taxon>Sphingobacteriales</taxon>
        <taxon>Sphingobacteriaceae</taxon>
        <taxon>Sphingobacterium</taxon>
    </lineage>
</organism>
<dbReference type="EMBL" id="FNUT01000003">
    <property type="protein sequence ID" value="SEF89805.1"/>
    <property type="molecule type" value="Genomic_DNA"/>
</dbReference>
<proteinExistence type="predicted"/>